<evidence type="ECO:0000313" key="2">
    <source>
        <dbReference type="EMBL" id="WOS95983.1"/>
    </source>
</evidence>
<accession>A0AAF0YHH0</accession>
<dbReference type="KEGG" id="nmy:CJ229_007815"/>
<dbReference type="AlphaFoldDB" id="A0AAF0YHH0"/>
<dbReference type="RefSeq" id="WP_102167814.1">
    <property type="nucleotide sequence ID" value="NZ_CP136964.1"/>
</dbReference>
<organism evidence="2 3">
    <name type="scientific">Nosocomiicoccus massiliensis</name>
    <dbReference type="NCBI Taxonomy" id="1232430"/>
    <lineage>
        <taxon>Bacteria</taxon>
        <taxon>Bacillati</taxon>
        <taxon>Bacillota</taxon>
        <taxon>Bacilli</taxon>
        <taxon>Bacillales</taxon>
        <taxon>Staphylococcaceae</taxon>
        <taxon>Nosocomiicoccus</taxon>
    </lineage>
</organism>
<dbReference type="Pfam" id="PF13349">
    <property type="entry name" value="DUF4097"/>
    <property type="match status" value="1"/>
</dbReference>
<reference evidence="2 3" key="2">
    <citation type="submission" date="2023-10" db="EMBL/GenBank/DDBJ databases">
        <authorList>
            <person name="Choi B."/>
        </authorList>
    </citation>
    <scope>NUCLEOTIDE SEQUENCE [LARGE SCALE GENOMIC DNA]</scope>
    <source>
        <strain evidence="2 3">UMB0959</strain>
    </source>
</reference>
<dbReference type="Proteomes" id="UP000243626">
    <property type="component" value="Chromosome"/>
</dbReference>
<sequence>MDSKARILKMLEDGLITTKEAIDLMNALNEDDQDKKHTSDKKEEENSIYKFFENMTDEVGKILDPDTIQKNAKETFDDVRRKAKATKSTSDILKTLEDVFDKAKTGDIDAIFQQGSKNKLIETIEEDFSSVTLDVTNGNVEVKKTDGVTAVRFEVTPFYRKLDKKRNYFEDIFCEVKNGNLEIMSPLRSAKVNVVLEINERALDHLHISSSNGSVDVEDLLLKDLSIDILNGDIEVEDISAKHAFVRTSRGSLDVKESAFTNLELVSMLGTISTKELDVEEIDIKANGSVSLSLNEDTRDAKIQTNMGSINVEIPSGRKVEGRLNTVLGHINYPPGLNIRDMKPSDLGLKEIMIINDTDESGLVIEASTKVGSVTLHTV</sequence>
<keyword evidence="3" id="KW-1185">Reference proteome</keyword>
<gene>
    <name evidence="2" type="ORF">CJ229_007815</name>
</gene>
<dbReference type="InterPro" id="IPR025164">
    <property type="entry name" value="Toastrack_DUF4097"/>
</dbReference>
<proteinExistence type="predicted"/>
<dbReference type="Gene3D" id="2.160.20.120">
    <property type="match status" value="1"/>
</dbReference>
<reference evidence="3" key="1">
    <citation type="submission" date="2017-09" db="EMBL/GenBank/DDBJ databases">
        <title>Bacterial strain isolated from the female urinary microbiota.</title>
        <authorList>
            <person name="Thomas-White K."/>
            <person name="Kumar N."/>
            <person name="Forster S."/>
            <person name="Putonti C."/>
            <person name="Lawley T."/>
            <person name="Wolfe A.J."/>
        </authorList>
    </citation>
    <scope>NUCLEOTIDE SEQUENCE [LARGE SCALE GENOMIC DNA]</scope>
    <source>
        <strain evidence="3">UMB0959</strain>
    </source>
</reference>
<name>A0AAF0YHH0_9STAP</name>
<feature type="domain" description="DUF4097" evidence="1">
    <location>
        <begin position="132"/>
        <end position="332"/>
    </location>
</feature>
<evidence type="ECO:0000313" key="3">
    <source>
        <dbReference type="Proteomes" id="UP000243626"/>
    </source>
</evidence>
<dbReference type="EMBL" id="CP136964">
    <property type="protein sequence ID" value="WOS95983.1"/>
    <property type="molecule type" value="Genomic_DNA"/>
</dbReference>
<evidence type="ECO:0000259" key="1">
    <source>
        <dbReference type="Pfam" id="PF13349"/>
    </source>
</evidence>
<protein>
    <submittedName>
        <fullName evidence="2">DUF4097 family beta strand repeat-containing protein</fullName>
    </submittedName>
</protein>